<comment type="caution">
    <text evidence="3">The sequence shown here is derived from an EMBL/GenBank/DDBJ whole genome shotgun (WGS) entry which is preliminary data.</text>
</comment>
<feature type="compositionally biased region" description="Acidic residues" evidence="1">
    <location>
        <begin position="341"/>
        <end position="350"/>
    </location>
</feature>
<keyword evidence="2" id="KW-0812">Transmembrane</keyword>
<keyword evidence="4" id="KW-1185">Reference proteome</keyword>
<protein>
    <submittedName>
        <fullName evidence="3">Uncharacterized protein</fullName>
    </submittedName>
</protein>
<evidence type="ECO:0000256" key="2">
    <source>
        <dbReference type="SAM" id="Phobius"/>
    </source>
</evidence>
<proteinExistence type="predicted"/>
<feature type="compositionally biased region" description="Basic and acidic residues" evidence="1">
    <location>
        <begin position="329"/>
        <end position="340"/>
    </location>
</feature>
<sequence length="528" mass="57997">MMAVGRLSPHSTCAITQRAGQGVHSCLQWAPQVPLHSLSGRRTSRQYHRQWHCKKHVIRADNGQDNKPQNPDELKEQAREHVESMVEDMEEELDQDTTSALDGIVGSYEFNDKQLQVFQELVRNMRGAAWGLLAATAVTVMLSATKQILNGDFLPTDNLYFKGMTLARCFRVLDSVVLAILIYLGALAFKRVVASEKNQLAYCIQGIIQLGVVFMQMAPIAFSLAVVDLMVAAIRWPGVMLIAACFAAASSIVRTAGVSLLLSRYRLGSSGTAKALTLFREGWSALPIFAPIDRVAVMIVGASMIPYNPPKRQHAIRPDEESSLPVGLPEDKGGKQKAQEDNEENAGEAFEENKEEMKEGDEYEFTPWEGRILEVVMESMRMAGLALTVRAMATICLGIVEIRGLSAGGAWTYFTTDLVDQSVRAYLLFESAGCFQRVVRDEGQDITNLLEGLGSSSGISLLFSRTKQLTWGMTTFKSGELVVTLLAQTKAWAIASGWVRHVVLAAISFLKTHLPFLRPILASAGAIV</sequence>
<keyword evidence="2" id="KW-1133">Transmembrane helix</keyword>
<name>A0AAV1HVB8_9CHLO</name>
<accession>A0AAV1HVB8</accession>
<keyword evidence="2" id="KW-0472">Membrane</keyword>
<gene>
    <name evidence="3" type="ORF">CVIRNUC_001883</name>
</gene>
<feature type="region of interest" description="Disordered" evidence="1">
    <location>
        <begin position="311"/>
        <end position="362"/>
    </location>
</feature>
<feature type="transmembrane region" description="Helical" evidence="2">
    <location>
        <begin position="201"/>
        <end position="227"/>
    </location>
</feature>
<reference evidence="3 4" key="1">
    <citation type="submission" date="2023-10" db="EMBL/GenBank/DDBJ databases">
        <authorList>
            <person name="Maclean D."/>
            <person name="Macfadyen A."/>
        </authorList>
    </citation>
    <scope>NUCLEOTIDE SEQUENCE [LARGE SCALE GENOMIC DNA]</scope>
</reference>
<evidence type="ECO:0000313" key="3">
    <source>
        <dbReference type="EMBL" id="CAK0749083.1"/>
    </source>
</evidence>
<feature type="transmembrane region" description="Helical" evidence="2">
    <location>
        <begin position="165"/>
        <end position="189"/>
    </location>
</feature>
<evidence type="ECO:0000313" key="4">
    <source>
        <dbReference type="Proteomes" id="UP001314263"/>
    </source>
</evidence>
<organism evidence="3 4">
    <name type="scientific">Coccomyxa viridis</name>
    <dbReference type="NCBI Taxonomy" id="1274662"/>
    <lineage>
        <taxon>Eukaryota</taxon>
        <taxon>Viridiplantae</taxon>
        <taxon>Chlorophyta</taxon>
        <taxon>core chlorophytes</taxon>
        <taxon>Trebouxiophyceae</taxon>
        <taxon>Trebouxiophyceae incertae sedis</taxon>
        <taxon>Coccomyxaceae</taxon>
        <taxon>Coccomyxa</taxon>
    </lineage>
</organism>
<evidence type="ECO:0000256" key="1">
    <source>
        <dbReference type="SAM" id="MobiDB-lite"/>
    </source>
</evidence>
<dbReference type="AlphaFoldDB" id="A0AAV1HVB8"/>
<dbReference type="Proteomes" id="UP001314263">
    <property type="component" value="Unassembled WGS sequence"/>
</dbReference>
<dbReference type="EMBL" id="CAUYUE010000003">
    <property type="protein sequence ID" value="CAK0749083.1"/>
    <property type="molecule type" value="Genomic_DNA"/>
</dbReference>
<feature type="transmembrane region" description="Helical" evidence="2">
    <location>
        <begin position="127"/>
        <end position="145"/>
    </location>
</feature>
<feature type="transmembrane region" description="Helical" evidence="2">
    <location>
        <begin position="239"/>
        <end position="262"/>
    </location>
</feature>